<dbReference type="EMBL" id="QNGE01005835">
    <property type="protein sequence ID" value="KAA3671776.1"/>
    <property type="molecule type" value="Genomic_DNA"/>
</dbReference>
<dbReference type="CDD" id="cd05382">
    <property type="entry name" value="CAP_GAPR1-like"/>
    <property type="match status" value="1"/>
</dbReference>
<dbReference type="InterPro" id="IPR001283">
    <property type="entry name" value="CRISP-related"/>
</dbReference>
<dbReference type="PANTHER" id="PTHR10334">
    <property type="entry name" value="CYSTEINE-RICH SECRETORY PROTEIN-RELATED"/>
    <property type="match status" value="1"/>
</dbReference>
<dbReference type="InterPro" id="IPR034113">
    <property type="entry name" value="SCP_GAPR1-like"/>
</dbReference>
<keyword evidence="3" id="KW-1185">Reference proteome</keyword>
<comment type="caution">
    <text evidence="2">The sequence shown here is derived from an EMBL/GenBank/DDBJ whole genome shotgun (WGS) entry which is preliminary data.</text>
</comment>
<dbReference type="SMART" id="SM00198">
    <property type="entry name" value="SCP"/>
    <property type="match status" value="1"/>
</dbReference>
<sequence>MLHDQGVPIVLLGSAAQVALLRAIHNSPKLRLDKKLMNSAQKHAEALARENQLRVQEDIEYGQNAAMQVFSNYLTISGTEVARLWYKHSANYDYTENNQYDKRNFTQIVWKNTERVGFGCAINEDFKTVFMVGHYWPPGNIEGGFLENVLKPRVDDTSSDGWNLPTHNNTMRMTKNRGKKCHRLNTTKQTDRLSTNAYVYSFNTNN</sequence>
<proteinExistence type="predicted"/>
<dbReference type="AlphaFoldDB" id="A0A5J4N899"/>
<name>A0A5J4N899_9TREM</name>
<evidence type="ECO:0000313" key="3">
    <source>
        <dbReference type="Proteomes" id="UP000324629"/>
    </source>
</evidence>
<evidence type="ECO:0000259" key="1">
    <source>
        <dbReference type="SMART" id="SM00198"/>
    </source>
</evidence>
<protein>
    <recommendedName>
        <fullName evidence="1">SCP domain-containing protein</fullName>
    </recommendedName>
</protein>
<dbReference type="Proteomes" id="UP000324629">
    <property type="component" value="Unassembled WGS sequence"/>
</dbReference>
<feature type="domain" description="SCP" evidence="1">
    <location>
        <begin position="15"/>
        <end position="143"/>
    </location>
</feature>
<gene>
    <name evidence="2" type="ORF">DEA37_0008291</name>
</gene>
<accession>A0A5J4N899</accession>
<dbReference type="InterPro" id="IPR035940">
    <property type="entry name" value="CAP_sf"/>
</dbReference>
<dbReference type="SUPFAM" id="SSF55797">
    <property type="entry name" value="PR-1-like"/>
    <property type="match status" value="1"/>
</dbReference>
<organism evidence="2 3">
    <name type="scientific">Paragonimus westermani</name>
    <dbReference type="NCBI Taxonomy" id="34504"/>
    <lineage>
        <taxon>Eukaryota</taxon>
        <taxon>Metazoa</taxon>
        <taxon>Spiralia</taxon>
        <taxon>Lophotrochozoa</taxon>
        <taxon>Platyhelminthes</taxon>
        <taxon>Trematoda</taxon>
        <taxon>Digenea</taxon>
        <taxon>Plagiorchiida</taxon>
        <taxon>Troglotremata</taxon>
        <taxon>Troglotrematidae</taxon>
        <taxon>Paragonimus</taxon>
    </lineage>
</organism>
<dbReference type="InterPro" id="IPR014044">
    <property type="entry name" value="CAP_dom"/>
</dbReference>
<dbReference type="Pfam" id="PF00188">
    <property type="entry name" value="CAP"/>
    <property type="match status" value="1"/>
</dbReference>
<evidence type="ECO:0000313" key="2">
    <source>
        <dbReference type="EMBL" id="KAA3671776.1"/>
    </source>
</evidence>
<reference evidence="2 3" key="1">
    <citation type="journal article" date="2019" name="Gigascience">
        <title>Whole-genome sequence of the oriental lung fluke Paragonimus westermani.</title>
        <authorList>
            <person name="Oey H."/>
            <person name="Zakrzewski M."/>
            <person name="Narain K."/>
            <person name="Devi K.R."/>
            <person name="Agatsuma T."/>
            <person name="Nawaratna S."/>
            <person name="Gobert G.N."/>
            <person name="Jones M.K."/>
            <person name="Ragan M.A."/>
            <person name="McManus D.P."/>
            <person name="Krause L."/>
        </authorList>
    </citation>
    <scope>NUCLEOTIDE SEQUENCE [LARGE SCALE GENOMIC DNA]</scope>
    <source>
        <strain evidence="2 3">IND2009</strain>
    </source>
</reference>
<dbReference type="PRINTS" id="PR00837">
    <property type="entry name" value="V5TPXLIKE"/>
</dbReference>
<dbReference type="Gene3D" id="3.40.33.10">
    <property type="entry name" value="CAP"/>
    <property type="match status" value="1"/>
</dbReference>